<protein>
    <submittedName>
        <fullName evidence="1">Uncharacterized protein</fullName>
    </submittedName>
</protein>
<accession>A0A0D6P4C8</accession>
<evidence type="ECO:0000313" key="2">
    <source>
        <dbReference type="Proteomes" id="UP000032680"/>
    </source>
</evidence>
<reference evidence="1 2" key="1">
    <citation type="submission" date="2012-11" db="EMBL/GenBank/DDBJ databases">
        <title>Whole genome sequence of Acidisphaera rubrifaciens HS-AP3.</title>
        <authorList>
            <person name="Azuma Y."/>
            <person name="Higashiura N."/>
            <person name="Hirakawa H."/>
            <person name="Matsushita K."/>
        </authorList>
    </citation>
    <scope>NUCLEOTIDE SEQUENCE [LARGE SCALE GENOMIC DNA]</scope>
    <source>
        <strain evidence="1 2">HS-AP3</strain>
    </source>
</reference>
<proteinExistence type="predicted"/>
<name>A0A0D6P4C8_9PROT</name>
<dbReference type="EMBL" id="BANB01000047">
    <property type="protein sequence ID" value="GAN76063.1"/>
    <property type="molecule type" value="Genomic_DNA"/>
</dbReference>
<keyword evidence="2" id="KW-1185">Reference proteome</keyword>
<dbReference type="AlphaFoldDB" id="A0A0D6P4C8"/>
<gene>
    <name evidence="1" type="ORF">Asru_0047_01</name>
</gene>
<sequence length="61" mass="6159">MYAVSGSRNAGGYDVTFRVPWSAGTASPSGAVITGNLVAGSESPGDSYSFSSDKALLSLLQ</sequence>
<organism evidence="1 2">
    <name type="scientific">Acidisphaera rubrifaciens HS-AP3</name>
    <dbReference type="NCBI Taxonomy" id="1231350"/>
    <lineage>
        <taxon>Bacteria</taxon>
        <taxon>Pseudomonadati</taxon>
        <taxon>Pseudomonadota</taxon>
        <taxon>Alphaproteobacteria</taxon>
        <taxon>Acetobacterales</taxon>
        <taxon>Acetobacteraceae</taxon>
        <taxon>Acidisphaera</taxon>
    </lineage>
</organism>
<evidence type="ECO:0000313" key="1">
    <source>
        <dbReference type="EMBL" id="GAN76063.1"/>
    </source>
</evidence>
<dbReference type="Proteomes" id="UP000032680">
    <property type="component" value="Unassembled WGS sequence"/>
</dbReference>
<comment type="caution">
    <text evidence="1">The sequence shown here is derived from an EMBL/GenBank/DDBJ whole genome shotgun (WGS) entry which is preliminary data.</text>
</comment>